<evidence type="ECO:0000313" key="3">
    <source>
        <dbReference type="Proteomes" id="UP000700908"/>
    </source>
</evidence>
<dbReference type="RefSeq" id="WP_222198954.1">
    <property type="nucleotide sequence ID" value="NZ_JAIMFO010000004.1"/>
</dbReference>
<comment type="caution">
    <text evidence="2">The sequence shown here is derived from an EMBL/GenBank/DDBJ whole genome shotgun (WGS) entry which is preliminary data.</text>
</comment>
<evidence type="ECO:0000313" key="2">
    <source>
        <dbReference type="EMBL" id="MBY4797225.1"/>
    </source>
</evidence>
<accession>A0ABS7MLG1</accession>
<feature type="transmembrane region" description="Helical" evidence="1">
    <location>
        <begin position="31"/>
        <end position="49"/>
    </location>
</feature>
<gene>
    <name evidence="2" type="ORF">K6V98_02445</name>
</gene>
<keyword evidence="1" id="KW-0812">Transmembrane</keyword>
<dbReference type="EMBL" id="JAIMFO010000004">
    <property type="protein sequence ID" value="MBY4797225.1"/>
    <property type="molecule type" value="Genomic_DNA"/>
</dbReference>
<keyword evidence="3" id="KW-1185">Reference proteome</keyword>
<evidence type="ECO:0000256" key="1">
    <source>
        <dbReference type="SAM" id="Phobius"/>
    </source>
</evidence>
<sequence length="80" mass="8440">MQNDVFTPCSKVLRCLKAFAAEEAAQGTLEYALATMAILSIVLGIAAIWRAAEAGVLARLVERATSHVLGGSGLFDIALY</sequence>
<evidence type="ECO:0008006" key="4">
    <source>
        <dbReference type="Google" id="ProtNLM"/>
    </source>
</evidence>
<keyword evidence="1" id="KW-0472">Membrane</keyword>
<dbReference type="Proteomes" id="UP000700908">
    <property type="component" value="Unassembled WGS sequence"/>
</dbReference>
<organism evidence="2 3">
    <name type="scientific">Collinsella ureilytica</name>
    <dbReference type="NCBI Taxonomy" id="2869515"/>
    <lineage>
        <taxon>Bacteria</taxon>
        <taxon>Bacillati</taxon>
        <taxon>Actinomycetota</taxon>
        <taxon>Coriobacteriia</taxon>
        <taxon>Coriobacteriales</taxon>
        <taxon>Coriobacteriaceae</taxon>
        <taxon>Collinsella</taxon>
    </lineage>
</organism>
<proteinExistence type="predicted"/>
<reference evidence="2 3" key="1">
    <citation type="submission" date="2021-08" db="EMBL/GenBank/DDBJ databases">
        <title>Collinsella faecalis sp. nov. isolated from swine faeces.</title>
        <authorList>
            <person name="Oh B.S."/>
            <person name="Lee J.H."/>
        </authorList>
    </citation>
    <scope>NUCLEOTIDE SEQUENCE [LARGE SCALE GENOMIC DNA]</scope>
    <source>
        <strain evidence="2 3">AGMB00827</strain>
    </source>
</reference>
<protein>
    <recommendedName>
        <fullName evidence="4">DUF4244 domain-containing protein</fullName>
    </recommendedName>
</protein>
<keyword evidence="1" id="KW-1133">Transmembrane helix</keyword>
<name>A0ABS7MLG1_9ACTN</name>